<keyword evidence="4" id="KW-1185">Reference proteome</keyword>
<dbReference type="Gene3D" id="3.40.50.620">
    <property type="entry name" value="HUPs"/>
    <property type="match status" value="1"/>
</dbReference>
<dbReference type="STRING" id="560819.SAMN05428998_1025"/>
<dbReference type="AlphaFoldDB" id="A0A1Y6BC77"/>
<protein>
    <submittedName>
        <fullName evidence="3">Nucleotide-binding universal stress protein, UspA family</fullName>
    </submittedName>
</protein>
<sequence>MGCILVATDGSEGAERAVDYAATLAKEAGSDLLVVNVIGGLGLPGDVFRQFTRAQHAWLEELLETESANALRDARERALKLGAPSVHLESARGDVARTILELADARQAEAIVVGKRGAGQVAGALLGSVSQKLVSLAGRVVIVVP</sequence>
<reference evidence="3 4" key="1">
    <citation type="submission" date="2017-04" db="EMBL/GenBank/DDBJ databases">
        <authorList>
            <person name="Afonso C.L."/>
            <person name="Miller P.J."/>
            <person name="Scott M.A."/>
            <person name="Spackman E."/>
            <person name="Goraichik I."/>
            <person name="Dimitrov K.M."/>
            <person name="Suarez D.L."/>
            <person name="Swayne D.E."/>
        </authorList>
    </citation>
    <scope>NUCLEOTIDE SEQUENCE [LARGE SCALE GENOMIC DNA]</scope>
    <source>
        <strain evidence="3 4">USBA 355</strain>
    </source>
</reference>
<dbReference type="PRINTS" id="PR01438">
    <property type="entry name" value="UNVRSLSTRESS"/>
</dbReference>
<dbReference type="PANTHER" id="PTHR46268:SF6">
    <property type="entry name" value="UNIVERSAL STRESS PROTEIN UP12"/>
    <property type="match status" value="1"/>
</dbReference>
<comment type="similarity">
    <text evidence="1">Belongs to the universal stress protein A family.</text>
</comment>
<organism evidence="3 4">
    <name type="scientific">Tistlia consotensis USBA 355</name>
    <dbReference type="NCBI Taxonomy" id="560819"/>
    <lineage>
        <taxon>Bacteria</taxon>
        <taxon>Pseudomonadati</taxon>
        <taxon>Pseudomonadota</taxon>
        <taxon>Alphaproteobacteria</taxon>
        <taxon>Rhodospirillales</taxon>
        <taxon>Rhodovibrionaceae</taxon>
        <taxon>Tistlia</taxon>
    </lineage>
</organism>
<dbReference type="InterPro" id="IPR014729">
    <property type="entry name" value="Rossmann-like_a/b/a_fold"/>
</dbReference>
<dbReference type="InterPro" id="IPR006015">
    <property type="entry name" value="Universal_stress_UspA"/>
</dbReference>
<name>A0A1Y6BC77_9PROT</name>
<dbReference type="Proteomes" id="UP000192917">
    <property type="component" value="Unassembled WGS sequence"/>
</dbReference>
<evidence type="ECO:0000313" key="4">
    <source>
        <dbReference type="Proteomes" id="UP000192917"/>
    </source>
</evidence>
<evidence type="ECO:0000313" key="3">
    <source>
        <dbReference type="EMBL" id="SME96602.1"/>
    </source>
</evidence>
<accession>A0A1Y6BC77</accession>
<dbReference type="CDD" id="cd00293">
    <property type="entry name" value="USP-like"/>
    <property type="match status" value="1"/>
</dbReference>
<dbReference type="PANTHER" id="PTHR46268">
    <property type="entry name" value="STRESS RESPONSE PROTEIN NHAX"/>
    <property type="match status" value="1"/>
</dbReference>
<dbReference type="RefSeq" id="WP_085121094.1">
    <property type="nucleotide sequence ID" value="NZ_FWZX01000002.1"/>
</dbReference>
<feature type="domain" description="UspA" evidence="2">
    <location>
        <begin position="4"/>
        <end position="145"/>
    </location>
</feature>
<proteinExistence type="inferred from homology"/>
<evidence type="ECO:0000259" key="2">
    <source>
        <dbReference type="Pfam" id="PF00582"/>
    </source>
</evidence>
<dbReference type="SUPFAM" id="SSF52402">
    <property type="entry name" value="Adenine nucleotide alpha hydrolases-like"/>
    <property type="match status" value="1"/>
</dbReference>
<dbReference type="EMBL" id="FWZX01000002">
    <property type="protein sequence ID" value="SME96602.1"/>
    <property type="molecule type" value="Genomic_DNA"/>
</dbReference>
<evidence type="ECO:0000256" key="1">
    <source>
        <dbReference type="ARBA" id="ARBA00008791"/>
    </source>
</evidence>
<dbReference type="Pfam" id="PF00582">
    <property type="entry name" value="Usp"/>
    <property type="match status" value="1"/>
</dbReference>
<gene>
    <name evidence="3" type="ORF">SAMN05428998_1025</name>
</gene>
<dbReference type="InterPro" id="IPR006016">
    <property type="entry name" value="UspA"/>
</dbReference>